<evidence type="ECO:0000256" key="3">
    <source>
        <dbReference type="SAM" id="MobiDB-lite"/>
    </source>
</evidence>
<proteinExistence type="inferred from homology"/>
<dbReference type="AlphaFoldDB" id="X1R8T8"/>
<evidence type="ECO:0000259" key="4">
    <source>
        <dbReference type="SMART" id="SM00363"/>
    </source>
</evidence>
<feature type="region of interest" description="Disordered" evidence="3">
    <location>
        <begin position="1"/>
        <end position="26"/>
    </location>
</feature>
<accession>X1R8T8</accession>
<dbReference type="InterPro" id="IPR050188">
    <property type="entry name" value="RluA_PseudoU_synthase"/>
</dbReference>
<dbReference type="Pfam" id="PF01479">
    <property type="entry name" value="S4"/>
    <property type="match status" value="1"/>
</dbReference>
<feature type="compositionally biased region" description="Polar residues" evidence="3">
    <location>
        <begin position="1"/>
        <end position="13"/>
    </location>
</feature>
<dbReference type="PANTHER" id="PTHR21600">
    <property type="entry name" value="MITOCHONDRIAL RNA PSEUDOURIDINE SYNTHASE"/>
    <property type="match status" value="1"/>
</dbReference>
<dbReference type="SMART" id="SM00363">
    <property type="entry name" value="S4"/>
    <property type="match status" value="1"/>
</dbReference>
<feature type="non-terminal residue" evidence="5">
    <location>
        <position position="275"/>
    </location>
</feature>
<feature type="non-terminal residue" evidence="5">
    <location>
        <position position="1"/>
    </location>
</feature>
<dbReference type="InterPro" id="IPR020103">
    <property type="entry name" value="PsdUridine_synth_cat_dom_sf"/>
</dbReference>
<dbReference type="PROSITE" id="PS01129">
    <property type="entry name" value="PSI_RLU"/>
    <property type="match status" value="1"/>
</dbReference>
<feature type="domain" description="RNA-binding S4" evidence="4">
    <location>
        <begin position="35"/>
        <end position="99"/>
    </location>
</feature>
<dbReference type="Gene3D" id="3.30.2350.10">
    <property type="entry name" value="Pseudouridine synthase"/>
    <property type="match status" value="1"/>
</dbReference>
<evidence type="ECO:0000256" key="2">
    <source>
        <dbReference type="ARBA" id="ARBA00023235"/>
    </source>
</evidence>
<dbReference type="SUPFAM" id="SSF55120">
    <property type="entry name" value="Pseudouridine synthase"/>
    <property type="match status" value="1"/>
</dbReference>
<dbReference type="InterPro" id="IPR002942">
    <property type="entry name" value="S4_RNA-bd"/>
</dbReference>
<dbReference type="InterPro" id="IPR036986">
    <property type="entry name" value="S4_RNA-bd_sf"/>
</dbReference>
<comment type="caution">
    <text evidence="5">The sequence shown here is derived from an EMBL/GenBank/DDBJ whole genome shotgun (WGS) entry which is preliminary data.</text>
</comment>
<dbReference type="GO" id="GO:0009982">
    <property type="term" value="F:pseudouridine synthase activity"/>
    <property type="evidence" value="ECO:0007669"/>
    <property type="project" value="InterPro"/>
</dbReference>
<protein>
    <recommendedName>
        <fullName evidence="4">RNA-binding S4 domain-containing protein</fullName>
    </recommendedName>
</protein>
<evidence type="ECO:0000313" key="5">
    <source>
        <dbReference type="EMBL" id="GAI77162.1"/>
    </source>
</evidence>
<gene>
    <name evidence="5" type="ORF">S12H4_20662</name>
</gene>
<dbReference type="InterPro" id="IPR006224">
    <property type="entry name" value="PsdUridine_synth_RluA-like_CS"/>
</dbReference>
<dbReference type="InterPro" id="IPR006225">
    <property type="entry name" value="PsdUridine_synth_RluC/D"/>
</dbReference>
<keyword evidence="2" id="KW-0413">Isomerase</keyword>
<evidence type="ECO:0000256" key="1">
    <source>
        <dbReference type="ARBA" id="ARBA00010876"/>
    </source>
</evidence>
<dbReference type="EMBL" id="BARW01010511">
    <property type="protein sequence ID" value="GAI77162.1"/>
    <property type="molecule type" value="Genomic_DNA"/>
</dbReference>
<dbReference type="GO" id="GO:0003723">
    <property type="term" value="F:RNA binding"/>
    <property type="evidence" value="ECO:0007669"/>
    <property type="project" value="InterPro"/>
</dbReference>
<dbReference type="Pfam" id="PF00849">
    <property type="entry name" value="PseudoU_synth_2"/>
    <property type="match status" value="1"/>
</dbReference>
<organism evidence="5">
    <name type="scientific">marine sediment metagenome</name>
    <dbReference type="NCBI Taxonomy" id="412755"/>
    <lineage>
        <taxon>unclassified sequences</taxon>
        <taxon>metagenomes</taxon>
        <taxon>ecological metagenomes</taxon>
    </lineage>
</organism>
<comment type="similarity">
    <text evidence="1">Belongs to the pseudouridine synthase RluA family.</text>
</comment>
<dbReference type="InterPro" id="IPR006145">
    <property type="entry name" value="PsdUridine_synth_RsuA/RluA"/>
</dbReference>
<dbReference type="Gene3D" id="3.10.290.10">
    <property type="entry name" value="RNA-binding S4 domain"/>
    <property type="match status" value="1"/>
</dbReference>
<dbReference type="GO" id="GO:0000455">
    <property type="term" value="P:enzyme-directed rRNA pseudouridine synthesis"/>
    <property type="evidence" value="ECO:0007669"/>
    <property type="project" value="TreeGrafter"/>
</dbReference>
<sequence>IPMSPPSDSQSDASGLPEPGGEPLTLRVGSSIKERRIDKYLHGRFSNLSRRFLQDAIKAGAVKVNGKTVKPSFKLGPADVVELTLPEPPSKDILPEDIPLNVIYEDDEIIILNKQPGILVHPARGNTHGTLVNALAFYCDTLSSGLGEFRPGIVHRLDKNTTGVMVVAKNDTAQWKIAGQFERRQVNKTYLAIVHGTPDLTRDRINAPLGVHPRMREKYAIRPDTGKESITFYEVLESFRGFSLMKMTPKTGRTHQIRVHLSYLKHPIVADDMYG</sequence>
<dbReference type="NCBIfam" id="TIGR00005">
    <property type="entry name" value="rluA_subfam"/>
    <property type="match status" value="1"/>
</dbReference>
<reference evidence="5" key="1">
    <citation type="journal article" date="2014" name="Front. Microbiol.">
        <title>High frequency of phylogenetically diverse reductive dehalogenase-homologous genes in deep subseafloor sedimentary metagenomes.</title>
        <authorList>
            <person name="Kawai M."/>
            <person name="Futagami T."/>
            <person name="Toyoda A."/>
            <person name="Takaki Y."/>
            <person name="Nishi S."/>
            <person name="Hori S."/>
            <person name="Arai W."/>
            <person name="Tsubouchi T."/>
            <person name="Morono Y."/>
            <person name="Uchiyama I."/>
            <person name="Ito T."/>
            <person name="Fujiyama A."/>
            <person name="Inagaki F."/>
            <person name="Takami H."/>
        </authorList>
    </citation>
    <scope>NUCLEOTIDE SEQUENCE</scope>
    <source>
        <strain evidence="5">Expedition CK06-06</strain>
    </source>
</reference>
<name>X1R8T8_9ZZZZ</name>
<dbReference type="SUPFAM" id="SSF55174">
    <property type="entry name" value="Alpha-L RNA-binding motif"/>
    <property type="match status" value="1"/>
</dbReference>
<dbReference type="CDD" id="cd00165">
    <property type="entry name" value="S4"/>
    <property type="match status" value="1"/>
</dbReference>
<dbReference type="PROSITE" id="PS50889">
    <property type="entry name" value="S4"/>
    <property type="match status" value="1"/>
</dbReference>
<dbReference type="PANTHER" id="PTHR21600:SF44">
    <property type="entry name" value="RIBOSOMAL LARGE SUBUNIT PSEUDOURIDINE SYNTHASE D"/>
    <property type="match status" value="1"/>
</dbReference>
<dbReference type="CDD" id="cd02869">
    <property type="entry name" value="PseudoU_synth_RluA_like"/>
    <property type="match status" value="1"/>
</dbReference>